<dbReference type="Pfam" id="PF07690">
    <property type="entry name" value="MFS_1"/>
    <property type="match status" value="1"/>
</dbReference>
<evidence type="ECO:0000256" key="1">
    <source>
        <dbReference type="ARBA" id="ARBA00004141"/>
    </source>
</evidence>
<dbReference type="InterPro" id="IPR011701">
    <property type="entry name" value="MFS"/>
</dbReference>
<dbReference type="PANTHER" id="PTHR23501:SF58">
    <property type="entry name" value="LOW AFFINITY HEME TRANSPORTER STR3"/>
    <property type="match status" value="1"/>
</dbReference>
<feature type="transmembrane region" description="Helical" evidence="6">
    <location>
        <begin position="293"/>
        <end position="312"/>
    </location>
</feature>
<feature type="transmembrane region" description="Helical" evidence="6">
    <location>
        <begin position="67"/>
        <end position="84"/>
    </location>
</feature>
<feature type="transmembrane region" description="Helical" evidence="6">
    <location>
        <begin position="569"/>
        <end position="588"/>
    </location>
</feature>
<dbReference type="Proteomes" id="UP001437256">
    <property type="component" value="Unassembled WGS sequence"/>
</dbReference>
<feature type="transmembrane region" description="Helical" evidence="6">
    <location>
        <begin position="457"/>
        <end position="480"/>
    </location>
</feature>
<evidence type="ECO:0000313" key="8">
    <source>
        <dbReference type="EMBL" id="KAL0064001.1"/>
    </source>
</evidence>
<gene>
    <name evidence="8" type="ORF">AAF712_009069</name>
</gene>
<evidence type="ECO:0000256" key="5">
    <source>
        <dbReference type="SAM" id="MobiDB-lite"/>
    </source>
</evidence>
<feature type="region of interest" description="Disordered" evidence="5">
    <location>
        <begin position="1"/>
        <end position="28"/>
    </location>
</feature>
<evidence type="ECO:0000256" key="3">
    <source>
        <dbReference type="ARBA" id="ARBA00022989"/>
    </source>
</evidence>
<feature type="transmembrane region" description="Helical" evidence="6">
    <location>
        <begin position="324"/>
        <end position="342"/>
    </location>
</feature>
<dbReference type="SUPFAM" id="SSF103473">
    <property type="entry name" value="MFS general substrate transporter"/>
    <property type="match status" value="1"/>
</dbReference>
<dbReference type="EMBL" id="JBBXMP010000069">
    <property type="protein sequence ID" value="KAL0064001.1"/>
    <property type="molecule type" value="Genomic_DNA"/>
</dbReference>
<feature type="transmembrane region" description="Helical" evidence="6">
    <location>
        <begin position="137"/>
        <end position="155"/>
    </location>
</feature>
<feature type="transmembrane region" description="Helical" evidence="6">
    <location>
        <begin position="161"/>
        <end position="182"/>
    </location>
</feature>
<keyword evidence="2 6" id="KW-0812">Transmembrane</keyword>
<comment type="caution">
    <text evidence="8">The sequence shown here is derived from an EMBL/GenBank/DDBJ whole genome shotgun (WGS) entry which is preliminary data.</text>
</comment>
<feature type="transmembrane region" description="Helical" evidence="6">
    <location>
        <begin position="194"/>
        <end position="213"/>
    </location>
</feature>
<proteinExistence type="predicted"/>
<dbReference type="PROSITE" id="PS50850">
    <property type="entry name" value="MFS"/>
    <property type="match status" value="1"/>
</dbReference>
<feature type="transmembrane region" description="Helical" evidence="6">
    <location>
        <begin position="400"/>
        <end position="419"/>
    </location>
</feature>
<keyword evidence="4 6" id="KW-0472">Membrane</keyword>
<evidence type="ECO:0000313" key="9">
    <source>
        <dbReference type="Proteomes" id="UP001437256"/>
    </source>
</evidence>
<sequence>MSLGYHREGADEDSPLLSPRCEDEEPLSQAGGPLTVVLQSTEGTVVQSQGVTRMEAIGRAARTSRTTLYAISISVFVCAWVYSLDQSTTQSYTPLVTSYFKQHSSGLATLSITKGIISSVCKPFIAKISDITSRPYTYVLVLVLYVIGYIAVAFSRSITTFIVGEVFVAIGASGLQLLNTIITADLTPLQWRGFVGSILAAPWIVNVWLSGSIVQALSEGEKWRWGYGMFAIIMPVCLSPAILTLIYLDGKARQEGVVNLASSGAARRTAEAGRKDSRSWWETLADNLEEIDAIGLAILGVGWTSLLLPFSLKNHAENGWGNPYILGMLVIGIVLVVGYIPYEMYVARMPSAPRRLIMNQTFIMSVIIDFFYLLCGQLTSLFWSSYVFIAKPWSVQNWTYYNNIITLALCIFGLVAGLYHRWTHRYKLLQIVGLAIKIIGIAILIDPFTSKATNSTTAMILSPILIGMGGSFSVVGSTVAAQASVPHQDTALVISLLGLWTAIGSSIGSAVSAALWGATMPGLLKEYLPPGTSAEEIRKVYEDVTSIREYGMDHPVRVGAVEAYRRTQYYLFVPALGMALIPLVAAMFQQNYYLGEQHNVVTNTTPDGRRLDDDGDEEEDGEGVQPLLKGDRKSTNLRRW</sequence>
<evidence type="ECO:0000259" key="7">
    <source>
        <dbReference type="PROSITE" id="PS50850"/>
    </source>
</evidence>
<feature type="transmembrane region" description="Helical" evidence="6">
    <location>
        <begin position="225"/>
        <end position="248"/>
    </location>
</feature>
<evidence type="ECO:0000256" key="6">
    <source>
        <dbReference type="SAM" id="Phobius"/>
    </source>
</evidence>
<evidence type="ECO:0000256" key="4">
    <source>
        <dbReference type="ARBA" id="ARBA00023136"/>
    </source>
</evidence>
<feature type="transmembrane region" description="Helical" evidence="6">
    <location>
        <begin position="104"/>
        <end position="125"/>
    </location>
</feature>
<accession>A0ABR2ZQZ6</accession>
<comment type="subcellular location">
    <subcellularLocation>
        <location evidence="1">Membrane</location>
        <topology evidence="1">Multi-pass membrane protein</topology>
    </subcellularLocation>
</comment>
<dbReference type="InterPro" id="IPR036259">
    <property type="entry name" value="MFS_trans_sf"/>
</dbReference>
<organism evidence="8 9">
    <name type="scientific">Marasmius tenuissimus</name>
    <dbReference type="NCBI Taxonomy" id="585030"/>
    <lineage>
        <taxon>Eukaryota</taxon>
        <taxon>Fungi</taxon>
        <taxon>Dikarya</taxon>
        <taxon>Basidiomycota</taxon>
        <taxon>Agaricomycotina</taxon>
        <taxon>Agaricomycetes</taxon>
        <taxon>Agaricomycetidae</taxon>
        <taxon>Agaricales</taxon>
        <taxon>Marasmiineae</taxon>
        <taxon>Marasmiaceae</taxon>
        <taxon>Marasmius</taxon>
    </lineage>
</organism>
<evidence type="ECO:0000256" key="2">
    <source>
        <dbReference type="ARBA" id="ARBA00022692"/>
    </source>
</evidence>
<feature type="transmembrane region" description="Helical" evidence="6">
    <location>
        <begin position="492"/>
        <end position="518"/>
    </location>
</feature>
<keyword evidence="3 6" id="KW-1133">Transmembrane helix</keyword>
<feature type="region of interest" description="Disordered" evidence="5">
    <location>
        <begin position="603"/>
        <end position="640"/>
    </location>
</feature>
<dbReference type="PANTHER" id="PTHR23501">
    <property type="entry name" value="MAJOR FACILITATOR SUPERFAMILY"/>
    <property type="match status" value="1"/>
</dbReference>
<dbReference type="Gene3D" id="1.20.1250.20">
    <property type="entry name" value="MFS general substrate transporter like domains"/>
    <property type="match status" value="1"/>
</dbReference>
<protein>
    <recommendedName>
        <fullName evidence="7">Major facilitator superfamily (MFS) profile domain-containing protein</fullName>
    </recommendedName>
</protein>
<name>A0ABR2ZQZ6_9AGAR</name>
<feature type="compositionally biased region" description="Acidic residues" evidence="5">
    <location>
        <begin position="613"/>
        <end position="622"/>
    </location>
</feature>
<keyword evidence="9" id="KW-1185">Reference proteome</keyword>
<feature type="transmembrane region" description="Helical" evidence="6">
    <location>
        <begin position="362"/>
        <end position="388"/>
    </location>
</feature>
<feature type="transmembrane region" description="Helical" evidence="6">
    <location>
        <begin position="426"/>
        <end position="445"/>
    </location>
</feature>
<feature type="domain" description="Major facilitator superfamily (MFS) profile" evidence="7">
    <location>
        <begin position="71"/>
        <end position="594"/>
    </location>
</feature>
<reference evidence="8 9" key="1">
    <citation type="submission" date="2024-05" db="EMBL/GenBank/DDBJ databases">
        <title>A draft genome resource for the thread blight pathogen Marasmius tenuissimus strain MS-2.</title>
        <authorList>
            <person name="Yulfo-Soto G.E."/>
            <person name="Baruah I.K."/>
            <person name="Amoako-Attah I."/>
            <person name="Bukari Y."/>
            <person name="Meinhardt L.W."/>
            <person name="Bailey B.A."/>
            <person name="Cohen S.P."/>
        </authorList>
    </citation>
    <scope>NUCLEOTIDE SEQUENCE [LARGE SCALE GENOMIC DNA]</scope>
    <source>
        <strain evidence="8 9">MS-2</strain>
    </source>
</reference>
<dbReference type="InterPro" id="IPR020846">
    <property type="entry name" value="MFS_dom"/>
</dbReference>